<keyword evidence="2" id="KW-1185">Reference proteome</keyword>
<evidence type="ECO:0000313" key="2">
    <source>
        <dbReference type="Proteomes" id="UP000887565"/>
    </source>
</evidence>
<feature type="compositionally biased region" description="Basic and acidic residues" evidence="1">
    <location>
        <begin position="50"/>
        <end position="65"/>
    </location>
</feature>
<dbReference type="AlphaFoldDB" id="A0A915KU69"/>
<name>A0A915KU69_ROMCU</name>
<proteinExistence type="predicted"/>
<reference evidence="3" key="1">
    <citation type="submission" date="2022-11" db="UniProtKB">
        <authorList>
            <consortium name="WormBaseParasite"/>
        </authorList>
    </citation>
    <scope>IDENTIFICATION</scope>
</reference>
<sequence>MQCCKNCHKQLRLAHTEQHRCGYYKCRTCDEEVEDGHLCYMKNVDDETLIEDRTNNDPYEKDHDGNNVADDNDEQASTPKKTRKKQDKENIVQ</sequence>
<dbReference type="WBParaSite" id="nRc.2.0.1.t42016-RA">
    <property type="protein sequence ID" value="nRc.2.0.1.t42016-RA"/>
    <property type="gene ID" value="nRc.2.0.1.g42016"/>
</dbReference>
<organism evidence="2 3">
    <name type="scientific">Romanomermis culicivorax</name>
    <name type="common">Nematode worm</name>
    <dbReference type="NCBI Taxonomy" id="13658"/>
    <lineage>
        <taxon>Eukaryota</taxon>
        <taxon>Metazoa</taxon>
        <taxon>Ecdysozoa</taxon>
        <taxon>Nematoda</taxon>
        <taxon>Enoplea</taxon>
        <taxon>Dorylaimia</taxon>
        <taxon>Mermithida</taxon>
        <taxon>Mermithoidea</taxon>
        <taxon>Mermithidae</taxon>
        <taxon>Romanomermis</taxon>
    </lineage>
</organism>
<evidence type="ECO:0000313" key="3">
    <source>
        <dbReference type="WBParaSite" id="nRc.2.0.1.t42016-RA"/>
    </source>
</evidence>
<feature type="region of interest" description="Disordered" evidence="1">
    <location>
        <begin position="50"/>
        <end position="93"/>
    </location>
</feature>
<accession>A0A915KU69</accession>
<dbReference type="Proteomes" id="UP000887565">
    <property type="component" value="Unplaced"/>
</dbReference>
<evidence type="ECO:0000256" key="1">
    <source>
        <dbReference type="SAM" id="MobiDB-lite"/>
    </source>
</evidence>
<protein>
    <submittedName>
        <fullName evidence="3">Uncharacterized protein</fullName>
    </submittedName>
</protein>